<feature type="compositionally biased region" description="Basic and acidic residues" evidence="1">
    <location>
        <begin position="68"/>
        <end position="82"/>
    </location>
</feature>
<accession>A0A1I5Z2M6</accession>
<evidence type="ECO:0000313" key="3">
    <source>
        <dbReference type="Proteomes" id="UP000198727"/>
    </source>
</evidence>
<evidence type="ECO:0000256" key="1">
    <source>
        <dbReference type="SAM" id="MobiDB-lite"/>
    </source>
</evidence>
<dbReference type="STRING" id="587909.SAMN05421810_108163"/>
<gene>
    <name evidence="2" type="ORF">SAMN05421810_108163</name>
</gene>
<feature type="region of interest" description="Disordered" evidence="1">
    <location>
        <begin position="67"/>
        <end position="111"/>
    </location>
</feature>
<proteinExistence type="predicted"/>
<name>A0A1I5Z2M6_9PSEU</name>
<sequence>MSEHGNADASGVEQLRQRARTFLEEAIETALDSGDKDRRELAAELAAGRITPKDAVVNLGYQDVLESGCRRDTDAPPAEKEGTSGATSRAEEDEEDEDFSTHTVLRYRRNP</sequence>
<dbReference type="AlphaFoldDB" id="A0A1I5Z2M6"/>
<organism evidence="2 3">
    <name type="scientific">Amycolatopsis arida</name>
    <dbReference type="NCBI Taxonomy" id="587909"/>
    <lineage>
        <taxon>Bacteria</taxon>
        <taxon>Bacillati</taxon>
        <taxon>Actinomycetota</taxon>
        <taxon>Actinomycetes</taxon>
        <taxon>Pseudonocardiales</taxon>
        <taxon>Pseudonocardiaceae</taxon>
        <taxon>Amycolatopsis</taxon>
    </lineage>
</organism>
<evidence type="ECO:0000313" key="2">
    <source>
        <dbReference type="EMBL" id="SFQ50719.1"/>
    </source>
</evidence>
<dbReference type="Proteomes" id="UP000198727">
    <property type="component" value="Unassembled WGS sequence"/>
</dbReference>
<dbReference type="RefSeq" id="WP_092533477.1">
    <property type="nucleotide sequence ID" value="NZ_FOWW01000008.1"/>
</dbReference>
<dbReference type="EMBL" id="FOWW01000008">
    <property type="protein sequence ID" value="SFQ50719.1"/>
    <property type="molecule type" value="Genomic_DNA"/>
</dbReference>
<keyword evidence="3" id="KW-1185">Reference proteome</keyword>
<reference evidence="3" key="1">
    <citation type="submission" date="2016-10" db="EMBL/GenBank/DDBJ databases">
        <authorList>
            <person name="Varghese N."/>
            <person name="Submissions S."/>
        </authorList>
    </citation>
    <scope>NUCLEOTIDE SEQUENCE [LARGE SCALE GENOMIC DNA]</scope>
    <source>
        <strain evidence="3">CGMCC 4.5579</strain>
    </source>
</reference>
<protein>
    <submittedName>
        <fullName evidence="2">Uncharacterized protein</fullName>
    </submittedName>
</protein>